<protein>
    <submittedName>
        <fullName evidence="2">Uncharacterized protein</fullName>
    </submittedName>
</protein>
<proteinExistence type="predicted"/>
<dbReference type="Proteomes" id="UP001151760">
    <property type="component" value="Unassembled WGS sequence"/>
</dbReference>
<name>A0ABQ5GEH4_9ASTR</name>
<evidence type="ECO:0000313" key="2">
    <source>
        <dbReference type="EMBL" id="GJT74098.1"/>
    </source>
</evidence>
<gene>
    <name evidence="2" type="ORF">Tco_1040823</name>
</gene>
<reference evidence="2" key="2">
    <citation type="submission" date="2022-01" db="EMBL/GenBank/DDBJ databases">
        <authorList>
            <person name="Yamashiro T."/>
            <person name="Shiraishi A."/>
            <person name="Satake H."/>
            <person name="Nakayama K."/>
        </authorList>
    </citation>
    <scope>NUCLEOTIDE SEQUENCE</scope>
</reference>
<feature type="region of interest" description="Disordered" evidence="1">
    <location>
        <begin position="1"/>
        <end position="40"/>
    </location>
</feature>
<comment type="caution">
    <text evidence="2">The sequence shown here is derived from an EMBL/GenBank/DDBJ whole genome shotgun (WGS) entry which is preliminary data.</text>
</comment>
<reference evidence="2" key="1">
    <citation type="journal article" date="2022" name="Int. J. Mol. Sci.">
        <title>Draft Genome of Tanacetum Coccineum: Genomic Comparison of Closely Related Tanacetum-Family Plants.</title>
        <authorList>
            <person name="Yamashiro T."/>
            <person name="Shiraishi A."/>
            <person name="Nakayama K."/>
            <person name="Satake H."/>
        </authorList>
    </citation>
    <scope>NUCLEOTIDE SEQUENCE</scope>
</reference>
<feature type="compositionally biased region" description="Basic residues" evidence="1">
    <location>
        <begin position="7"/>
        <end position="26"/>
    </location>
</feature>
<organism evidence="2 3">
    <name type="scientific">Tanacetum coccineum</name>
    <dbReference type="NCBI Taxonomy" id="301880"/>
    <lineage>
        <taxon>Eukaryota</taxon>
        <taxon>Viridiplantae</taxon>
        <taxon>Streptophyta</taxon>
        <taxon>Embryophyta</taxon>
        <taxon>Tracheophyta</taxon>
        <taxon>Spermatophyta</taxon>
        <taxon>Magnoliopsida</taxon>
        <taxon>eudicotyledons</taxon>
        <taxon>Gunneridae</taxon>
        <taxon>Pentapetalae</taxon>
        <taxon>asterids</taxon>
        <taxon>campanulids</taxon>
        <taxon>Asterales</taxon>
        <taxon>Asteraceae</taxon>
        <taxon>Asteroideae</taxon>
        <taxon>Anthemideae</taxon>
        <taxon>Anthemidinae</taxon>
        <taxon>Tanacetum</taxon>
    </lineage>
</organism>
<keyword evidence="3" id="KW-1185">Reference proteome</keyword>
<sequence length="105" mass="11959">MDFNKTAAKKYRIVPPRSKKSGKGKRPGKDGNKISDAGRQVPRLFQHMVSWRYFSMSKDGGGDEYVVYTVHTPPTADHQFMANSQDNLKYGNAQGDPRRTPMRIR</sequence>
<dbReference type="EMBL" id="BQNB010018411">
    <property type="protein sequence ID" value="GJT74098.1"/>
    <property type="molecule type" value="Genomic_DNA"/>
</dbReference>
<evidence type="ECO:0000256" key="1">
    <source>
        <dbReference type="SAM" id="MobiDB-lite"/>
    </source>
</evidence>
<evidence type="ECO:0000313" key="3">
    <source>
        <dbReference type="Proteomes" id="UP001151760"/>
    </source>
</evidence>
<accession>A0ABQ5GEH4</accession>